<evidence type="ECO:0000313" key="5">
    <source>
        <dbReference type="Proteomes" id="UP000650467"/>
    </source>
</evidence>
<keyword evidence="5" id="KW-1185">Reference proteome</keyword>
<dbReference type="Proteomes" id="UP000650467">
    <property type="component" value="Unassembled WGS sequence"/>
</dbReference>
<feature type="compositionally biased region" description="Low complexity" evidence="1">
    <location>
        <begin position="5686"/>
        <end position="5695"/>
    </location>
</feature>
<feature type="domain" description="C-type lectin" evidence="3">
    <location>
        <begin position="3475"/>
        <end position="3582"/>
    </location>
</feature>
<gene>
    <name evidence="4" type="ORF">HXX76_000400</name>
</gene>
<dbReference type="PANTHER" id="PTHR22802:SF458">
    <property type="entry name" value="C-TYPE LECTIN DOMAIN-CONTAINING PROTEIN"/>
    <property type="match status" value="1"/>
</dbReference>
<dbReference type="OrthoDB" id="441660at2759"/>
<feature type="domain" description="C-type lectin" evidence="3">
    <location>
        <begin position="1981"/>
        <end position="2088"/>
    </location>
</feature>
<name>A0A835WEA0_CHLIN</name>
<feature type="compositionally biased region" description="Polar residues" evidence="1">
    <location>
        <begin position="5042"/>
        <end position="5051"/>
    </location>
</feature>
<reference evidence="4" key="1">
    <citation type="journal article" date="2020" name="bioRxiv">
        <title>Comparative genomics of Chlamydomonas.</title>
        <authorList>
            <person name="Craig R.J."/>
            <person name="Hasan A.R."/>
            <person name="Ness R.W."/>
            <person name="Keightley P.D."/>
        </authorList>
    </citation>
    <scope>NUCLEOTIDE SEQUENCE</scope>
    <source>
        <strain evidence="4">SAG 7.73</strain>
    </source>
</reference>
<keyword evidence="2" id="KW-0472">Membrane</keyword>
<feature type="region of interest" description="Disordered" evidence="1">
    <location>
        <begin position="5042"/>
        <end position="5064"/>
    </location>
</feature>
<dbReference type="PROSITE" id="PS50041">
    <property type="entry name" value="C_TYPE_LECTIN_2"/>
    <property type="match status" value="9"/>
</dbReference>
<dbReference type="InterPro" id="IPR001304">
    <property type="entry name" value="C-type_lectin-like"/>
</dbReference>
<dbReference type="SMART" id="SM00034">
    <property type="entry name" value="CLECT"/>
    <property type="match status" value="8"/>
</dbReference>
<feature type="compositionally biased region" description="Low complexity" evidence="1">
    <location>
        <begin position="5363"/>
        <end position="5383"/>
    </location>
</feature>
<dbReference type="InterPro" id="IPR016186">
    <property type="entry name" value="C-type_lectin-like/link_sf"/>
</dbReference>
<feature type="domain" description="C-type lectin" evidence="3">
    <location>
        <begin position="1483"/>
        <end position="1590"/>
    </location>
</feature>
<sequence length="5701" mass="562396">MNFTAAEAQCVSRGGHLASIHSTSQFMAIRDHLLSRGCLPGGAFVAWIGARQNICNGATSWTDASTTSDWLDGALPGATLSGSITSSYPTTRCAMLSDFSFATRNATSTLGLVMWHGCSETVNFPLCVVPSGLLLNSTEACPGVTGLSSGALSASDLITCSGSTAGGGGTGGSGGGAGGVSYSVMQLDLSALPGPVAGQPVAWSATIWRSAPAPAADTVDCALWPGGDTSSGGGGGAEPSYPLGYGALQAPFKTQAVFPAGSSNASCSFSFAYDESASGPMLRSAKLALLSAGSSGSSALGLLPAPFWSDAFMVASGTAGSPNSVLYWAGGGWDIDSGHDYFVAGVTSVVTIPVYRNPPLPAGAAAVSVECAVWSPLLAGSGGLPASAPAPSAPAYASLPAAFKAVGSMAPGSFWTSCVLNMTFPPGTSGTGLQAFAYLLQPGYSSSSSATGLSSLAFPSPPYSVVPPGGGGGGGGGTASPDWNFVLGNTTYVWVPQWMNFTAAEAQCVSRGGHLASIHSTSQFMAIRDHLLSRGCLPGGAFVAWIGARQNICNGATSWTDGSTTSDWLDGALPGATLSGSITSSYPTTRCAMLSDFSFATRNATSTLGLVMWHGCSETVNFPLCVVPSGLLLNSTEACPGVTGLSSGALSASDLITCSGSTAGGGGTGGSGGGAGGVSYSVMQLDLSALPGPVAGQPVAWSATIWRSAPAPAADTVDCALWPGGDTSSGGGGGAEPSYPLGYGALQAPFKTQAVFPAGSSNASCSFSFAYDESASGPMLRSAKLALLSAGSSGSSALGLLPAPFWSDAFMVASGTAGSPNSVLYWAGGGWDIDSGHDYFVAGVTSVVTIPVYRNPPLPAGAAAVSVECAVWSPLLAGSGGLPASAPAPSAPAYASLPAAFKAVGSMAPGSFWTSCVLNMTFPPGTSGTGLQAFAYLLQPGYSSSSSATGLSSLAFPSPPYSVVPPGGGGGGGGGTASPDWNFVLGNTTYVWVPQWMNFTAAEAQCVSRGGHLASIHSTSQFMAIRDHLLSRGCLPGGAFVAWIGARQNICNGATSWTDGSTTSDWLDGALPGATLSGSITSSYPTTRCAMLSDFSFATRNATSTLGLVMWHGCSETVNFPLCVVPSGLLLNSTEACPGVTGLSSGALSASDLITCSGSTAGGGGTGGSGGGAGGVSYSVMQLDLSALPGPVAGQPVAWSATIWRSAPAPAADTVDCALWPGGDTSSGGGGGAEPSYPLGYGALQAPFKTQAVFPAGSSNASCSFSFAYDESASGPMLRSAKLALLSAGSSGSSALGLLPAPFWSDAFMVASGTAGSPNSVLYWAGGGWDIDSGHDYFVAGVTSVVTIPVYRNPPLPAGAAAVSVECAVWSPLLAGSGGLPASAPAPSAPAYASLPAAFKAVGSMAPGSFWTSCVLNMTFPPGTSGTGLQAFAYLLQPGYSSSSSATGLSSLAFPSPPYSVVPPGGGGGGGGGTASPDWNFVLGNTTYVWVPQWMNFTAAEAQCVSRGGHLASIHSTSQFMAIRDHLLSRGCLPGGAFVAWIGARQNICNGATSWTDGSTTSDWLDGALPGATLSGSITSSYPTTRCAMLSDFSFATRNATSTLGLVMWHGCSETVNFPLCVVPSGLLLNSTEACPGVTGLSSGALSASDLITCSGSTAGGGGTGGSGGGAGGVSYSVMQLDLSALPGPVAGQPVAWSATIWRSAPAPAADTVDCALWPGGDTSSGGGGGAEPSYPLGYGALQAPFKTQAVFPAGSSNASCSFSFAYDESASGPMLRSAKLALLSAGSSGSSALGLLPAPFWSDAFMVASGTAGSPNSVLYWAGGGWDIDSGHDYFVAGVTSVVTIPVYRNPPLPAGAAAVSVECAVWSPLLAGSGGLPASAPAPSAPAYASLPAAFKAVGSMAPGSFWTSCVLNMTFPPGTSGTGLQAFAYLLQPGYSSSSSATGLSSLAFPSPPYSVVPPGGGGGGGGGTASPDWNFVLGNTTYVWVPQWMNFTAAEAQCVSRGGHLASIHSTSQFMAIRDHLLSRGCLPGGAFVAWIGARQNICNGATSWTDGSTTSDWLDGALPGATLSGSITSSYPTTRCAMLSDFSFATRNATSTLGLVMWHGCSETVNFPLCVVPSGLLLNSTEACPGVTGLSSGALSASDLITCSGSTAGGGGTGGSGGGAGGVSYSVMQLDLSALPGPVAGQPVAWSATIWRSAPAPAADTVDCALWPGGDTSSGGGGGAEPSYPLGYGALQAPFKTQAVFPAGSSNASCSFSFAYDESASGPMLRSAKLALLSAGSSGSSALGLLPAPFWSDAFMVASGTAGSPNSVLYWAGGGWDIDSGHDYFVAGVTSVVTIPVYRNPPLPAGAAAVSVECAVWSPLLAGSGGLPASAPAPSAPAYASLPAAFKAVGSMAPGSFWTSCVLNMTFPPGTSGTGLQAFAYLLQPGYSSSSSATGLSSLAFPSPPYSVVPPGGGGGGGGGTASPDWNFVLGNTTYVWVPQWMNFTAAEAQCVSRGGHLASIHSTSQFMAIRDHLLSRGCLPGGAFVAWIGARQNICNGATSWTDGSTTSDWLDGALPGATLSGSITSSYPTTRCAMLSDFSFATRNATSTLGLVMWHGCSETVNFPLCVVPSGLLLNSTEACPGVTGLSSGALSASDLITCSGSTAGGGGTGGSGGGAGGVSYSVMQLDLSALPGPVAGQPVAWSATIWRSAPAPAADTVDCALWPGGDTSSGGGGGAEPSYPLGYGALQAPFKTQAVFPAGSSNASCSFSFAYDESASGPMLRSAKLALLSAGSSGSSALGLLPAPFWSDAFMVASGTAGSPNSVLYWAGGGWDIDSGHDYFVAGVTSVVTIPVYRNPPLPAGAAAVSVECAVWSPLLAGSGGLPASAPAPSAPAYASLPAAFKAVGSMAPGSFWTSCVLNMTFPPGTSGTGLQAFAYLLQPGYSSSSSATGLSSLAFPSPPYSVVPPGGGGGGGGGTASPDWNFVLGNTTYVWVPQWMNFTAAEAQCVSRGGHLASIHSTSQFMAIRDHLLSRGCLPGGAFVAWIGARQNICNGATSWTDGSTTSDWLDGALPGATLSGSITSSYPTTRCAMLSDFSFATRNATSTLGLVMWHGCSETVNFPLCVVPSGLLLNSTEACPGVTGLSSGALSASDLITCSGSTAGGGGTGGSGGGAGGVSYSVMQLDLSALPGPVAGQPVAWSATIWRSAPAPAADTVDCALWPGGDTSSGGGGGAEPSYPLGYGALQAPFKTQAVFPAGSSNASCSFSFAYDESASGPMLRSAKLALLSAGSSGSSALGLLPAPFWSDAFMVASGTAGSPNSVLYWAGGGWDIDSGHDYFVAGVTSVVTIPVYRNPPLPAGAAAVSVECAVWSPLLAGSGGLPASAPAPSAPAYASLPAAFKAVGSMAPGSFWTSCVLNMTFPPGTSGTGLQAFAYLLQPGYSSSSSATGLSSLAFPSPPYSVVPPGGGGGGGGGTASPDWNFVLGNTTYVWVPQWMNFTAAEAQCVSRGGHLASIHSTSQFMAIRDHLLSRGCLPGGAFVAWIGARQNICNGATSWTDGSTTSDWLDGALPGATLSGSITSSYPTTRCAMLSDFSFATRNATSTLGLVMWHGCSETVNFPLCVVPSGLLLNSTEACPGVTGLSSGALSASDLITCSGSTAGGGGTGGSGGGAGGVSYSVMQLDLSALPGPVAGQPVAWSATIWRSAPAPAADTVDCALWPGGDTSSGGGGGAEPSYPLGYGALQAPFKTQAVFPAGSSNASCSFSFAYDESASGPMLRSAKLALLSAGSSGSSALGLLPAPFWSDAFMVASGTAGSPNSVLYWAGGGWDIDSGHDYFVAGVTSVVTIPVYRNPPLPAGAAAVSVECAVWSPLLAGSGGLPASAPAPSAPAYASLPAAFKAVGSMAPGSFWTSCVLNMTFPPGTSGTGLQAFAYLLQPGYSSSSSATGLSSLAFPSPPYSVVPPGGGGGGGGGTASPDWNFVLGNTTYVWVPQWMNFTAAEAQCVSRGGHLASIHSTSQFMAIRDHLLSRGCLPGGAFVAWIGARQNICNGATSWTDGSTTSDWLDGALPGATLSGSITSSYPTTRCAMLSDFSFATRNATSTLGLVMWHGCSETVNFPLCVVPSGLLLNSTEACPGVCQDCLSAMAAVARFSLLSTDPAPTTTAKSDAFLKACATLTSASASGCNTVATSILSGATSSNLAARSGMLCSALGLCPASGCNSLTANTVSGSGSLSGALDLCAAEGVVGGTATPLPSAVRSPGTCRTGSDCTGGSGLMCMFSEASPPQVCECVAGRDACYNLGTCISYCALNSTIATVEGLNAGSRACDPAAATSTCGAAEVCRQVTGCTRWSCDAAAQKLVQTACAGACTPLDLKIASAVLSDDGTSVVMTLSAAAAPLTLAPCSSIFDVASIAALGGATSLCTASGTQLVATLTPSAALSRASQATLTLLGNGQVLVGQIDAKLAFSGSVQVSWCTACVSPKATLMGPSSISKPCAGITSLLAATAAPPEFDASLSSDPSGHAQWADVAWSVPTGSAGSAASRAVLQAAADRANALAVRQRLRLTLTSAEAAALEDATGYQVQVTLTSWLGTSASATLTFSSASTATAPAVTVVGQSSQTFRVADGLRAEAEAGSVCKDPSTAASAGVTLVAVGSNPVVELTGPAGDVPDNTAITLNATGSYDPDSTRTLQRLTFKWTCRREDHPAPCFTVPFPRGTLTRQCAAAACSTPHSTASSLGVQLVVASGFTAATVTFASADLPAVASLVAASSATDPTLPAGTHQLTIPAAALPTNRPDLTLTATMALNGVTGQATVTVPLNSAPYCSLTTATSPTPADNAACLTSELADGRTVSSLQQSGNAPSGTLVGLAKGNVTLYGCAIDPYGSRTCGTVVVAVKPAAAGFNASEALATVDVAALLESNDKRSLLQAAATAASIISSVDANDTAAAALASKQSVALATAILTTTSFSDAKQRDQAVSTLAAIATSASAIMTDDARATFTQAAKDAVASLATLSLAGTSSGGAGAGTGSSGVSEDFVTQVCRLLGVSLPTAKNSTSSTAGGNRRRLQADGNSTAAAARSSLGDVLDVAGRLTSALSQQAVPGLGYVSAGDAGVYVSAGALGAASAGPPASVSLLVRSGPDAAFAASSANSSTSAAQQSGRRRLNAATHRMVSRRELLQTSPATTSSSGSSTVAEALVVLSGAVATGSGGFAVGLSYAPSAAATVSTAAAASLPATVTLLDGGIATASWIAVSTAAASLSPPALDGNSSYLLIRIPAPAYNAGRTAACLLYNASSGTLAGSLQGVALPLQPLQAGAVVAFEGYASGRVTCRSTVMGSFVVAQGPANPSPPPASVSGTPLQPSPPAPPPPSPPNGGNAQVSSGDTSTQGGGDSSNTAAIVGGVVGGTAGVVLLGGLAAYAAVQHRRRRQALQPVVAGGEGGGGGDVGLPASAHAAGGGAAAGAVPIVAIHMPAHEGSGDNGGGASGAGAAAAAGAGLAPAVVLVSQQSAGQPRSAAPSGPPSGSLAADRPPTDTAVPTPALSSATSTPRAAAGSQHPLAGPGRSSRHHHLPGLHPEVVPITTDPDAASQARSDSSRMPPRAPRRVSTGNAAATAGWPASGSLPSAAAPGREPRRSYDTSGSMQAGVAAAQQGRPSQQGLVSVSGVAISMPGGPDLAPNEAAGGAQPPSQGPTPRRPSAGSASMASSHGKPAW</sequence>
<feature type="domain" description="C-type lectin" evidence="3">
    <location>
        <begin position="3973"/>
        <end position="4080"/>
    </location>
</feature>
<keyword evidence="2" id="KW-0812">Transmembrane</keyword>
<feature type="compositionally biased region" description="Low complexity" evidence="1">
    <location>
        <begin position="5603"/>
        <end position="5618"/>
    </location>
</feature>
<feature type="domain" description="C-type lectin" evidence="3">
    <location>
        <begin position="985"/>
        <end position="1092"/>
    </location>
</feature>
<proteinExistence type="predicted"/>
<evidence type="ECO:0000313" key="4">
    <source>
        <dbReference type="EMBL" id="KAG2445796.1"/>
    </source>
</evidence>
<feature type="domain" description="C-type lectin" evidence="3">
    <location>
        <begin position="2479"/>
        <end position="2586"/>
    </location>
</feature>
<feature type="domain" description="C-type lectin" evidence="3">
    <location>
        <begin position="2977"/>
        <end position="3084"/>
    </location>
</feature>
<dbReference type="InterPro" id="IPR051004">
    <property type="entry name" value="DC-SIGN_domain-containing"/>
</dbReference>
<dbReference type="EMBL" id="JAEHOC010000001">
    <property type="protein sequence ID" value="KAG2445796.1"/>
    <property type="molecule type" value="Genomic_DNA"/>
</dbReference>
<dbReference type="PANTHER" id="PTHR22802">
    <property type="entry name" value="C-TYPE LECTIN SUPERFAMILY MEMBER"/>
    <property type="match status" value="1"/>
</dbReference>
<dbReference type="SUPFAM" id="SSF56436">
    <property type="entry name" value="C-type lectin-like"/>
    <property type="match status" value="9"/>
</dbReference>
<comment type="caution">
    <text evidence="4">The sequence shown here is derived from an EMBL/GenBank/DDBJ whole genome shotgun (WGS) entry which is preliminary data.</text>
</comment>
<evidence type="ECO:0000256" key="2">
    <source>
        <dbReference type="SAM" id="Phobius"/>
    </source>
</evidence>
<protein>
    <recommendedName>
        <fullName evidence="3">C-type lectin domain-containing protein</fullName>
    </recommendedName>
</protein>
<dbReference type="CDD" id="cd00037">
    <property type="entry name" value="CLECT"/>
    <property type="match status" value="9"/>
</dbReference>
<feature type="compositionally biased region" description="Low complexity" evidence="1">
    <location>
        <begin position="5574"/>
        <end position="5585"/>
    </location>
</feature>
<feature type="region of interest" description="Disordered" evidence="1">
    <location>
        <begin position="5495"/>
        <end position="5701"/>
    </location>
</feature>
<feature type="compositionally biased region" description="Pro residues" evidence="1">
    <location>
        <begin position="5350"/>
        <end position="5362"/>
    </location>
</feature>
<keyword evidence="2" id="KW-1133">Transmembrane helix</keyword>
<feature type="domain" description="C-type lectin" evidence="3">
    <location>
        <begin position="1"/>
        <end position="96"/>
    </location>
</feature>
<evidence type="ECO:0000256" key="1">
    <source>
        <dbReference type="SAM" id="MobiDB-lite"/>
    </source>
</evidence>
<feature type="domain" description="C-type lectin" evidence="3">
    <location>
        <begin position="487"/>
        <end position="594"/>
    </location>
</feature>
<organism evidence="4 5">
    <name type="scientific">Chlamydomonas incerta</name>
    <dbReference type="NCBI Taxonomy" id="51695"/>
    <lineage>
        <taxon>Eukaryota</taxon>
        <taxon>Viridiplantae</taxon>
        <taxon>Chlorophyta</taxon>
        <taxon>core chlorophytes</taxon>
        <taxon>Chlorophyceae</taxon>
        <taxon>CS clade</taxon>
        <taxon>Chlamydomonadales</taxon>
        <taxon>Chlamydomonadaceae</taxon>
        <taxon>Chlamydomonas</taxon>
    </lineage>
</organism>
<feature type="region of interest" description="Disordered" evidence="1">
    <location>
        <begin position="5334"/>
        <end position="5383"/>
    </location>
</feature>
<accession>A0A835WEA0</accession>
<feature type="compositionally biased region" description="Low complexity" evidence="1">
    <location>
        <begin position="5495"/>
        <end position="5513"/>
    </location>
</feature>
<evidence type="ECO:0000259" key="3">
    <source>
        <dbReference type="PROSITE" id="PS50041"/>
    </source>
</evidence>
<feature type="transmembrane region" description="Helical" evidence="2">
    <location>
        <begin position="5386"/>
        <end position="5411"/>
    </location>
</feature>
<dbReference type="InterPro" id="IPR016187">
    <property type="entry name" value="CTDL_fold"/>
</dbReference>
<dbReference type="Gene3D" id="3.10.100.10">
    <property type="entry name" value="Mannose-Binding Protein A, subunit A"/>
    <property type="match status" value="9"/>
</dbReference>